<dbReference type="InterPro" id="IPR036271">
    <property type="entry name" value="Tet_transcr_reg_TetR-rel_C_sf"/>
</dbReference>
<dbReference type="InterPro" id="IPR001647">
    <property type="entry name" value="HTH_TetR"/>
</dbReference>
<dbReference type="RefSeq" id="WP_111634758.1">
    <property type="nucleotide sequence ID" value="NZ_QLLR01000018.1"/>
</dbReference>
<feature type="DNA-binding region" description="H-T-H motif" evidence="4">
    <location>
        <begin position="30"/>
        <end position="49"/>
    </location>
</feature>
<organism evidence="6 7">
    <name type="scientific">Pedobacter cryoconitis</name>
    <dbReference type="NCBI Taxonomy" id="188932"/>
    <lineage>
        <taxon>Bacteria</taxon>
        <taxon>Pseudomonadati</taxon>
        <taxon>Bacteroidota</taxon>
        <taxon>Sphingobacteriia</taxon>
        <taxon>Sphingobacteriales</taxon>
        <taxon>Sphingobacteriaceae</taxon>
        <taxon>Pedobacter</taxon>
    </lineage>
</organism>
<dbReference type="AlphaFoldDB" id="A0A327SGW7"/>
<dbReference type="SUPFAM" id="SSF48498">
    <property type="entry name" value="Tetracyclin repressor-like, C-terminal domain"/>
    <property type="match status" value="1"/>
</dbReference>
<dbReference type="Pfam" id="PF00440">
    <property type="entry name" value="TetR_N"/>
    <property type="match status" value="1"/>
</dbReference>
<keyword evidence="2 4" id="KW-0238">DNA-binding</keyword>
<dbReference type="GO" id="GO:0003677">
    <property type="term" value="F:DNA binding"/>
    <property type="evidence" value="ECO:0007669"/>
    <property type="project" value="UniProtKB-UniRule"/>
</dbReference>
<gene>
    <name evidence="6" type="ORF">LY11_03333</name>
</gene>
<dbReference type="PANTHER" id="PTHR47506">
    <property type="entry name" value="TRANSCRIPTIONAL REGULATORY PROTEIN"/>
    <property type="match status" value="1"/>
</dbReference>
<feature type="domain" description="HTH tetR-type" evidence="5">
    <location>
        <begin position="7"/>
        <end position="67"/>
    </location>
</feature>
<dbReference type="Gene3D" id="1.10.357.10">
    <property type="entry name" value="Tetracycline Repressor, domain 2"/>
    <property type="match status" value="1"/>
</dbReference>
<evidence type="ECO:0000313" key="7">
    <source>
        <dbReference type="Proteomes" id="UP000249754"/>
    </source>
</evidence>
<evidence type="ECO:0000256" key="3">
    <source>
        <dbReference type="ARBA" id="ARBA00023163"/>
    </source>
</evidence>
<keyword evidence="1" id="KW-0805">Transcription regulation</keyword>
<evidence type="ECO:0000313" key="6">
    <source>
        <dbReference type="EMBL" id="RAJ28336.1"/>
    </source>
</evidence>
<protein>
    <submittedName>
        <fullName evidence="6">TetR family transcriptional regulator</fullName>
    </submittedName>
</protein>
<accession>A0A327SGW7</accession>
<dbReference type="PRINTS" id="PR00455">
    <property type="entry name" value="HTHTETR"/>
</dbReference>
<evidence type="ECO:0000256" key="2">
    <source>
        <dbReference type="ARBA" id="ARBA00023125"/>
    </source>
</evidence>
<dbReference type="InterPro" id="IPR009057">
    <property type="entry name" value="Homeodomain-like_sf"/>
</dbReference>
<dbReference type="PANTHER" id="PTHR47506:SF1">
    <property type="entry name" value="HTH-TYPE TRANSCRIPTIONAL REGULATOR YJDC"/>
    <property type="match status" value="1"/>
</dbReference>
<evidence type="ECO:0000256" key="1">
    <source>
        <dbReference type="ARBA" id="ARBA00023015"/>
    </source>
</evidence>
<sequence length="188" mass="21604">MIKQRGQVIVDKILDTAERLFFKQGYNVTGINQVIEEADIAKASLYKHFESKTDLLLAYLQRTHERWFDNLGDYVNKVADPREKLLTLIDYHRERQLKNGYSGCRFIKANDEAGMSDERVLAEIQKAKQHFKDFIAELVINSGHQKLLTDKELTDLIFMMLDGGIVAASIFKQADDLQSARAIIQKLL</sequence>
<dbReference type="PROSITE" id="PS50977">
    <property type="entry name" value="HTH_TETR_2"/>
    <property type="match status" value="1"/>
</dbReference>
<dbReference type="OrthoDB" id="9787680at2"/>
<dbReference type="EMBL" id="QLLR01000018">
    <property type="protein sequence ID" value="RAJ28336.1"/>
    <property type="molecule type" value="Genomic_DNA"/>
</dbReference>
<reference evidence="6 7" key="1">
    <citation type="submission" date="2018-06" db="EMBL/GenBank/DDBJ databases">
        <title>Genomic Encyclopedia of Archaeal and Bacterial Type Strains, Phase II (KMG-II): from individual species to whole genera.</title>
        <authorList>
            <person name="Goeker M."/>
        </authorList>
    </citation>
    <scope>NUCLEOTIDE SEQUENCE [LARGE SCALE GENOMIC DNA]</scope>
    <source>
        <strain evidence="6 7">DSM 14825</strain>
    </source>
</reference>
<comment type="caution">
    <text evidence="6">The sequence shown here is derived from an EMBL/GenBank/DDBJ whole genome shotgun (WGS) entry which is preliminary data.</text>
</comment>
<evidence type="ECO:0000259" key="5">
    <source>
        <dbReference type="PROSITE" id="PS50977"/>
    </source>
</evidence>
<dbReference type="SUPFAM" id="SSF46689">
    <property type="entry name" value="Homeodomain-like"/>
    <property type="match status" value="1"/>
</dbReference>
<dbReference type="Proteomes" id="UP000249754">
    <property type="component" value="Unassembled WGS sequence"/>
</dbReference>
<proteinExistence type="predicted"/>
<keyword evidence="3" id="KW-0804">Transcription</keyword>
<name>A0A327SGW7_9SPHI</name>
<evidence type="ECO:0000256" key="4">
    <source>
        <dbReference type="PROSITE-ProRule" id="PRU00335"/>
    </source>
</evidence>